<dbReference type="OrthoDB" id="3792011at2759"/>
<feature type="compositionally biased region" description="Basic and acidic residues" evidence="1">
    <location>
        <begin position="101"/>
        <end position="113"/>
    </location>
</feature>
<proteinExistence type="predicted"/>
<dbReference type="AlphaFoldDB" id="A0A9W8X3X5"/>
<comment type="caution">
    <text evidence="2">The sequence shown here is derived from an EMBL/GenBank/DDBJ whole genome shotgun (WGS) entry which is preliminary data.</text>
</comment>
<feature type="region of interest" description="Disordered" evidence="1">
    <location>
        <begin position="91"/>
        <end position="113"/>
    </location>
</feature>
<reference evidence="2" key="1">
    <citation type="submission" date="2022-10" db="EMBL/GenBank/DDBJ databases">
        <title>Tapping the CABI collections for fungal endophytes: first genome assemblies for Collariella, Neodidymelliopsis, Ascochyta clinopodiicola, Didymella pomorum, Didymosphaeria variabile, Neocosmospora piperis and Neocucurbitaria cava.</title>
        <authorList>
            <person name="Hill R."/>
        </authorList>
    </citation>
    <scope>NUCLEOTIDE SEQUENCE</scope>
    <source>
        <strain evidence="2">IMI 360193</strain>
    </source>
</reference>
<accession>A0A9W8X3X5</accession>
<evidence type="ECO:0000313" key="2">
    <source>
        <dbReference type="EMBL" id="KAJ4340486.1"/>
    </source>
</evidence>
<name>A0A9W8X3X5_9PLEO</name>
<keyword evidence="3" id="KW-1185">Reference proteome</keyword>
<organism evidence="2 3">
    <name type="scientific">Didymella glomerata</name>
    <dbReference type="NCBI Taxonomy" id="749621"/>
    <lineage>
        <taxon>Eukaryota</taxon>
        <taxon>Fungi</taxon>
        <taxon>Dikarya</taxon>
        <taxon>Ascomycota</taxon>
        <taxon>Pezizomycotina</taxon>
        <taxon>Dothideomycetes</taxon>
        <taxon>Pleosporomycetidae</taxon>
        <taxon>Pleosporales</taxon>
        <taxon>Pleosporineae</taxon>
        <taxon>Didymellaceae</taxon>
        <taxon>Didymella</taxon>
    </lineage>
</organism>
<dbReference type="Proteomes" id="UP001140562">
    <property type="component" value="Unassembled WGS sequence"/>
</dbReference>
<dbReference type="EMBL" id="JAPEUV010000016">
    <property type="protein sequence ID" value="KAJ4340486.1"/>
    <property type="molecule type" value="Genomic_DNA"/>
</dbReference>
<evidence type="ECO:0000313" key="3">
    <source>
        <dbReference type="Proteomes" id="UP001140562"/>
    </source>
</evidence>
<protein>
    <submittedName>
        <fullName evidence="2">Uncharacterized protein</fullName>
    </submittedName>
</protein>
<sequence length="257" mass="28259">MQRLRNEKSQLLNINKPLPRTPLYCSSISEKQAREPVEDSTVDAPWDSIQTRTVGSVLSAKQPELSQEGIEWPPQCLEQDPEWTWLGDFTDTTSFPVPPEGKPKPSKADKAHDALKAKISRPMPISQKVYSPSAELTPGLTEKTKGKPKGPSSPTWLDKLALPALPAIPMMPVMPTFYKPKKRPASDESFACQGLRESNVYAEMIMGGGALSAEETSTETIDETSVPAPLFSERGSYGSYHKACDAAEEQGRTGRWV</sequence>
<feature type="region of interest" description="Disordered" evidence="1">
    <location>
        <begin position="131"/>
        <end position="156"/>
    </location>
</feature>
<gene>
    <name evidence="2" type="ORF">N0V87_002471</name>
</gene>
<evidence type="ECO:0000256" key="1">
    <source>
        <dbReference type="SAM" id="MobiDB-lite"/>
    </source>
</evidence>